<comment type="caution">
    <text evidence="1">The sequence shown here is derived from an EMBL/GenBank/DDBJ whole genome shotgun (WGS) entry which is preliminary data.</text>
</comment>
<dbReference type="Proteomes" id="UP001188597">
    <property type="component" value="Unassembled WGS sequence"/>
</dbReference>
<dbReference type="AlphaFoldDB" id="A0AA89BBC7"/>
<proteinExistence type="predicted"/>
<name>A0AA89BBC7_9ASTE</name>
<organism evidence="1 2">
    <name type="scientific">Escallonia herrerae</name>
    <dbReference type="NCBI Taxonomy" id="1293975"/>
    <lineage>
        <taxon>Eukaryota</taxon>
        <taxon>Viridiplantae</taxon>
        <taxon>Streptophyta</taxon>
        <taxon>Embryophyta</taxon>
        <taxon>Tracheophyta</taxon>
        <taxon>Spermatophyta</taxon>
        <taxon>Magnoliopsida</taxon>
        <taxon>eudicotyledons</taxon>
        <taxon>Gunneridae</taxon>
        <taxon>Pentapetalae</taxon>
        <taxon>asterids</taxon>
        <taxon>campanulids</taxon>
        <taxon>Escalloniales</taxon>
        <taxon>Escalloniaceae</taxon>
        <taxon>Escallonia</taxon>
    </lineage>
</organism>
<accession>A0AA89BBC7</accession>
<evidence type="ECO:0000313" key="1">
    <source>
        <dbReference type="EMBL" id="KAK3026521.1"/>
    </source>
</evidence>
<sequence length="120" mass="13413">MGDVLWNLEYALQLQEASSQLNFHEDTVMEQPNKLKTKGDPNIVVSDDSGVVVGSPLFLKVGDFQGRLKQNLNVKLGTLVHLERQFSVHNNCDPVVVTAVALPSLRKSLLRPLFHNKLRP</sequence>
<reference evidence="1" key="1">
    <citation type="submission" date="2022-12" db="EMBL/GenBank/DDBJ databases">
        <title>Draft genome assemblies for two species of Escallonia (Escalloniales).</title>
        <authorList>
            <person name="Chanderbali A."/>
            <person name="Dervinis C."/>
            <person name="Anghel I."/>
            <person name="Soltis D."/>
            <person name="Soltis P."/>
            <person name="Zapata F."/>
        </authorList>
    </citation>
    <scope>NUCLEOTIDE SEQUENCE</scope>
    <source>
        <strain evidence="1">UCBG64.0493</strain>
        <tissue evidence="1">Leaf</tissue>
    </source>
</reference>
<evidence type="ECO:0000313" key="2">
    <source>
        <dbReference type="Proteomes" id="UP001188597"/>
    </source>
</evidence>
<gene>
    <name evidence="1" type="ORF">RJ639_041818</name>
</gene>
<keyword evidence="2" id="KW-1185">Reference proteome</keyword>
<dbReference type="EMBL" id="JAVXUP010000498">
    <property type="protein sequence ID" value="KAK3026521.1"/>
    <property type="molecule type" value="Genomic_DNA"/>
</dbReference>
<protein>
    <submittedName>
        <fullName evidence="1">Uncharacterized protein</fullName>
    </submittedName>
</protein>